<protein>
    <submittedName>
        <fullName evidence="1">Polyphosphate glucokinase</fullName>
    </submittedName>
</protein>
<proteinExistence type="predicted"/>
<name>A0A1E5SY98_9BACT</name>
<dbReference type="NCBIfam" id="NF045942">
    <property type="entry name" value="PolPhglucPhase"/>
    <property type="match status" value="1"/>
</dbReference>
<keyword evidence="2" id="KW-1185">Reference proteome</keyword>
<keyword evidence="1" id="KW-0418">Kinase</keyword>
<dbReference type="PANTHER" id="PTHR18964:SF146">
    <property type="entry name" value="POLYPHOSPHATE GLUCOKINASE"/>
    <property type="match status" value="1"/>
</dbReference>
<dbReference type="RefSeq" id="WP_069835590.1">
    <property type="nucleotide sequence ID" value="NZ_MDGQ01000005.1"/>
</dbReference>
<dbReference type="STRING" id="1563681.BFP71_11385"/>
<dbReference type="InterPro" id="IPR000600">
    <property type="entry name" value="ROK"/>
</dbReference>
<evidence type="ECO:0000313" key="1">
    <source>
        <dbReference type="EMBL" id="OEK04085.1"/>
    </source>
</evidence>
<dbReference type="CDD" id="cd24058">
    <property type="entry name" value="ASKHA_NBD_ROK_PPGK"/>
    <property type="match status" value="1"/>
</dbReference>
<organism evidence="1 2">
    <name type="scientific">Roseivirga misakiensis</name>
    <dbReference type="NCBI Taxonomy" id="1563681"/>
    <lineage>
        <taxon>Bacteria</taxon>
        <taxon>Pseudomonadati</taxon>
        <taxon>Bacteroidota</taxon>
        <taxon>Cytophagia</taxon>
        <taxon>Cytophagales</taxon>
        <taxon>Roseivirgaceae</taxon>
        <taxon>Roseivirga</taxon>
    </lineage>
</organism>
<dbReference type="EMBL" id="MDGQ01000005">
    <property type="protein sequence ID" value="OEK04085.1"/>
    <property type="molecule type" value="Genomic_DNA"/>
</dbReference>
<gene>
    <name evidence="1" type="ORF">BFP71_11385</name>
</gene>
<reference evidence="1 2" key="1">
    <citation type="submission" date="2016-08" db="EMBL/GenBank/DDBJ databases">
        <title>Draft genome of Fabibacter sp. strain SK-8.</title>
        <authorList>
            <person name="Wong S.-K."/>
            <person name="Hamasaki K."/>
            <person name="Yoshizawa S."/>
        </authorList>
    </citation>
    <scope>NUCLEOTIDE SEQUENCE [LARGE SCALE GENOMIC DNA]</scope>
    <source>
        <strain evidence="1 2">SK-8</strain>
    </source>
</reference>
<dbReference type="SUPFAM" id="SSF53067">
    <property type="entry name" value="Actin-like ATPase domain"/>
    <property type="match status" value="1"/>
</dbReference>
<sequence>MDILGIDIGGSGIKGAIVDTQTGHLISERFRIPTPEGRKPDDMALVIKQIQENFHWKDNIGIAFPTVVVNGKAKYHSNLHESWKGMQIDDHFRNHCNQIFNVINDADAAGLAEMKYGAGRHHSGLVLMITIGTGLGSGLFYDGVLIPNFELGHLYYKKGQNIEHYAADSARKREKLDFDVWGKRLNKFLTHVERIVSPDFIILAGGVSKHIHKFRDQITIKTPFVVGEKENNSGIIGAAAYAADHHK</sequence>
<keyword evidence="1" id="KW-0808">Transferase</keyword>
<dbReference type="PANTHER" id="PTHR18964">
    <property type="entry name" value="ROK (REPRESSOR, ORF, KINASE) FAMILY"/>
    <property type="match status" value="1"/>
</dbReference>
<dbReference type="Gene3D" id="3.30.420.40">
    <property type="match status" value="2"/>
</dbReference>
<accession>A0A1E5SY98</accession>
<dbReference type="InterPro" id="IPR043129">
    <property type="entry name" value="ATPase_NBD"/>
</dbReference>
<evidence type="ECO:0000313" key="2">
    <source>
        <dbReference type="Proteomes" id="UP000095552"/>
    </source>
</evidence>
<dbReference type="OrthoDB" id="9810372at2"/>
<dbReference type="Proteomes" id="UP000095552">
    <property type="component" value="Unassembled WGS sequence"/>
</dbReference>
<dbReference type="GO" id="GO:0016301">
    <property type="term" value="F:kinase activity"/>
    <property type="evidence" value="ECO:0007669"/>
    <property type="project" value="UniProtKB-KW"/>
</dbReference>
<comment type="caution">
    <text evidence="1">The sequence shown here is derived from an EMBL/GenBank/DDBJ whole genome shotgun (WGS) entry which is preliminary data.</text>
</comment>
<dbReference type="AlphaFoldDB" id="A0A1E5SY98"/>
<dbReference type="Pfam" id="PF00480">
    <property type="entry name" value="ROK"/>
    <property type="match status" value="1"/>
</dbReference>